<dbReference type="SUPFAM" id="SSF48452">
    <property type="entry name" value="TPR-like"/>
    <property type="match status" value="1"/>
</dbReference>
<accession>F6B9S3</accession>
<dbReference type="EMBL" id="CP002736">
    <property type="protein sequence ID" value="AEF93771.1"/>
    <property type="molecule type" value="Genomic_DNA"/>
</dbReference>
<organism evidence="2 3">
    <name type="scientific">Desulfotomaculum nigrificans (strain DSM 14880 / VKM B-2319 / CO-1-SRB)</name>
    <name type="common">Desulfotomaculum carboxydivorans</name>
    <dbReference type="NCBI Taxonomy" id="868595"/>
    <lineage>
        <taxon>Bacteria</taxon>
        <taxon>Bacillati</taxon>
        <taxon>Bacillota</taxon>
        <taxon>Clostridia</taxon>
        <taxon>Eubacteriales</taxon>
        <taxon>Desulfotomaculaceae</taxon>
        <taxon>Desulfotomaculum</taxon>
    </lineage>
</organism>
<dbReference type="Pfam" id="PF00535">
    <property type="entry name" value="Glycos_transf_2"/>
    <property type="match status" value="1"/>
</dbReference>
<dbReference type="SMART" id="SM00028">
    <property type="entry name" value="TPR"/>
    <property type="match status" value="3"/>
</dbReference>
<dbReference type="PANTHER" id="PTHR43630:SF2">
    <property type="entry name" value="GLYCOSYLTRANSFERASE"/>
    <property type="match status" value="1"/>
</dbReference>
<dbReference type="RefSeq" id="WP_013809905.1">
    <property type="nucleotide sequence ID" value="NC_015565.1"/>
</dbReference>
<keyword evidence="3" id="KW-1185">Reference proteome</keyword>
<dbReference type="InterPro" id="IPR001173">
    <property type="entry name" value="Glyco_trans_2-like"/>
</dbReference>
<dbReference type="KEGG" id="dca:Desca_0892"/>
<keyword evidence="2" id="KW-0808">Transferase</keyword>
<proteinExistence type="predicted"/>
<dbReference type="InterPro" id="IPR011990">
    <property type="entry name" value="TPR-like_helical_dom_sf"/>
</dbReference>
<feature type="domain" description="Glycosyltransferase 2-like" evidence="1">
    <location>
        <begin position="7"/>
        <end position="127"/>
    </location>
</feature>
<dbReference type="CDD" id="cd02511">
    <property type="entry name" value="Beta4Glucosyltransferase"/>
    <property type="match status" value="1"/>
</dbReference>
<dbReference type="eggNOG" id="COG0463">
    <property type="taxonomic scope" value="Bacteria"/>
</dbReference>
<evidence type="ECO:0000259" key="1">
    <source>
        <dbReference type="Pfam" id="PF00535"/>
    </source>
</evidence>
<dbReference type="SUPFAM" id="SSF53448">
    <property type="entry name" value="Nucleotide-diphospho-sugar transferases"/>
    <property type="match status" value="1"/>
</dbReference>
<name>F6B9S3_DESCC</name>
<evidence type="ECO:0000313" key="2">
    <source>
        <dbReference type="EMBL" id="AEF93771.1"/>
    </source>
</evidence>
<evidence type="ECO:0000313" key="3">
    <source>
        <dbReference type="Proteomes" id="UP000009226"/>
    </source>
</evidence>
<dbReference type="InterPro" id="IPR019734">
    <property type="entry name" value="TPR_rpt"/>
</dbReference>
<dbReference type="GO" id="GO:0016740">
    <property type="term" value="F:transferase activity"/>
    <property type="evidence" value="ECO:0007669"/>
    <property type="project" value="UniProtKB-KW"/>
</dbReference>
<dbReference type="Gene3D" id="3.90.550.10">
    <property type="entry name" value="Spore Coat Polysaccharide Biosynthesis Protein SpsA, Chain A"/>
    <property type="match status" value="1"/>
</dbReference>
<dbReference type="Gene3D" id="1.25.40.10">
    <property type="entry name" value="Tetratricopeptide repeat domain"/>
    <property type="match status" value="1"/>
</dbReference>
<dbReference type="HOGENOM" id="CLU_023736_1_0_9"/>
<gene>
    <name evidence="2" type="ordered locus">Desca_0892</name>
</gene>
<dbReference type="AlphaFoldDB" id="F6B9S3"/>
<reference evidence="2 3" key="1">
    <citation type="submission" date="2011-05" db="EMBL/GenBank/DDBJ databases">
        <title>Complete sequence of Desulfotomaculum carboxydivorans CO-1-SRB.</title>
        <authorList>
            <consortium name="US DOE Joint Genome Institute"/>
            <person name="Lucas S."/>
            <person name="Han J."/>
            <person name="Lapidus A."/>
            <person name="Cheng J.-F."/>
            <person name="Goodwin L."/>
            <person name="Pitluck S."/>
            <person name="Peters L."/>
            <person name="Mikhailova N."/>
            <person name="Lu M."/>
            <person name="Han C."/>
            <person name="Tapia R."/>
            <person name="Land M."/>
            <person name="Hauser L."/>
            <person name="Kyrpides N."/>
            <person name="Ivanova N."/>
            <person name="Pagani I."/>
            <person name="Stams A."/>
            <person name="Plugge C."/>
            <person name="Muyzer G."/>
            <person name="Kuever J."/>
            <person name="Parshina S."/>
            <person name="Ivanova A."/>
            <person name="Nazina T."/>
            <person name="Woyke T."/>
        </authorList>
    </citation>
    <scope>NUCLEOTIDE SEQUENCE [LARGE SCALE GENOMIC DNA]</scope>
    <source>
        <strain evidence="3">DSM 14880 / VKM B-2319 / CO-1-SRB</strain>
    </source>
</reference>
<protein>
    <submittedName>
        <fullName evidence="2">Glycosyl transferase family 2</fullName>
    </submittedName>
</protein>
<dbReference type="Proteomes" id="UP000009226">
    <property type="component" value="Chromosome"/>
</dbReference>
<dbReference type="PANTHER" id="PTHR43630">
    <property type="entry name" value="POLY-BETA-1,6-N-ACETYL-D-GLUCOSAMINE SYNTHASE"/>
    <property type="match status" value="1"/>
</dbReference>
<sequence>MKDTVTLVMIVKNESQNLGTCLDSVKNHIDEIVIVDTGSTDSTLDIASRYTDKVYTYPWNGDFAAARNYAIARAGGDWILSLDADESLICAPGQLKELVRRKNNIDAYMLPLLYPVAECTGEYNQFLVLRLFRNKKGYQFRGKIHEQVVVHNNEVVEIADDIVIKHNMASPKERNRKRGRNLAALKKAYLEDPTNYFLQYYLGIEWLGLAKPDKALPFLQNAYRNLTDDHLLFRAPTLRYLLICLNILGQLDEMICLSLEAALKYPDYTDIYYLGGIALEEKKEYKIAVKWFDQAIQCGVPPSIYSHMNGTGSFLALYHMGFCYEKLGMPENAQACYERALHENNQYIYPAGNLFLLILKKRGPRYTLEYFKEKGYLNNLRLALTVADLFFLAGYPDLSERCLGRCSVSSDKSEEVFFQLGRYNIYSGRLKKGLNYMEQIPEGSDFFIDGQTHKAVALLLMGRFNDCRSLGLQMWKNKLTRTTARVILSLSRSMQDGQSPDASTKFIGADLIRASLNILDLCYHYLPGKSTEGSHLTQIINILESIIRRSIPMGDRALQEYYQDRTNSLREFFDYKFGNGGIRT</sequence>
<dbReference type="InterPro" id="IPR029044">
    <property type="entry name" value="Nucleotide-diphossugar_trans"/>
</dbReference>
<dbReference type="STRING" id="868595.Desca_0892"/>
<dbReference type="eggNOG" id="COG0457">
    <property type="taxonomic scope" value="Bacteria"/>
</dbReference>